<evidence type="ECO:0000313" key="1">
    <source>
        <dbReference type="EMBL" id="KAK3933859.1"/>
    </source>
</evidence>
<accession>A0AAN6RYJ1</accession>
<reference evidence="2" key="1">
    <citation type="journal article" date="2023" name="Mol. Phylogenet. Evol.">
        <title>Genome-scale phylogeny and comparative genomics of the fungal order Sordariales.</title>
        <authorList>
            <person name="Hensen N."/>
            <person name="Bonometti L."/>
            <person name="Westerberg I."/>
            <person name="Brannstrom I.O."/>
            <person name="Guillou S."/>
            <person name="Cros-Aarteil S."/>
            <person name="Calhoun S."/>
            <person name="Haridas S."/>
            <person name="Kuo A."/>
            <person name="Mondo S."/>
            <person name="Pangilinan J."/>
            <person name="Riley R."/>
            <person name="LaButti K."/>
            <person name="Andreopoulos B."/>
            <person name="Lipzen A."/>
            <person name="Chen C."/>
            <person name="Yan M."/>
            <person name="Daum C."/>
            <person name="Ng V."/>
            <person name="Clum A."/>
            <person name="Steindorff A."/>
            <person name="Ohm R.A."/>
            <person name="Martin F."/>
            <person name="Silar P."/>
            <person name="Natvig D.O."/>
            <person name="Lalanne C."/>
            <person name="Gautier V."/>
            <person name="Ament-Velasquez S.L."/>
            <person name="Kruys A."/>
            <person name="Hutchinson M.I."/>
            <person name="Powell A.J."/>
            <person name="Barry K."/>
            <person name="Miller A.N."/>
            <person name="Grigoriev I.V."/>
            <person name="Debuchy R."/>
            <person name="Gladieux P."/>
            <person name="Hiltunen Thoren M."/>
            <person name="Johannesson H."/>
        </authorList>
    </citation>
    <scope>NUCLEOTIDE SEQUENCE [LARGE SCALE GENOMIC DNA]</scope>
    <source>
        <strain evidence="2">CBS 340.73</strain>
    </source>
</reference>
<evidence type="ECO:0000313" key="2">
    <source>
        <dbReference type="Proteomes" id="UP001303473"/>
    </source>
</evidence>
<organism evidence="1 2">
    <name type="scientific">Diplogelasinospora grovesii</name>
    <dbReference type="NCBI Taxonomy" id="303347"/>
    <lineage>
        <taxon>Eukaryota</taxon>
        <taxon>Fungi</taxon>
        <taxon>Dikarya</taxon>
        <taxon>Ascomycota</taxon>
        <taxon>Pezizomycotina</taxon>
        <taxon>Sordariomycetes</taxon>
        <taxon>Sordariomycetidae</taxon>
        <taxon>Sordariales</taxon>
        <taxon>Diplogelasinosporaceae</taxon>
        <taxon>Diplogelasinospora</taxon>
    </lineage>
</organism>
<comment type="caution">
    <text evidence="1">The sequence shown here is derived from an EMBL/GenBank/DDBJ whole genome shotgun (WGS) entry which is preliminary data.</text>
</comment>
<protein>
    <submittedName>
        <fullName evidence="1">Uncharacterized protein</fullName>
    </submittedName>
</protein>
<dbReference type="EMBL" id="MU854057">
    <property type="protein sequence ID" value="KAK3933859.1"/>
    <property type="molecule type" value="Genomic_DNA"/>
</dbReference>
<proteinExistence type="predicted"/>
<sequence length="168" mass="19140">MSSYDPDLWEDILTKYYLKDLMERSDRRIDGKHGIFLKKDDSYEATAGFRLVGYTTGLERPALIILFSTFASGCSEVLIENTIRKITEDVKGQYGGYDQVAVFNIWHIGKEVCLGLPSKFRSRPTRIGSLASNGIAKYCNYVMEEFNARRERAKWAMTAQWIQGLGST</sequence>
<name>A0AAN6RYJ1_9PEZI</name>
<keyword evidence="2" id="KW-1185">Reference proteome</keyword>
<dbReference type="AlphaFoldDB" id="A0AAN6RYJ1"/>
<dbReference type="Proteomes" id="UP001303473">
    <property type="component" value="Unassembled WGS sequence"/>
</dbReference>
<gene>
    <name evidence="1" type="ORF">QBC46DRAFT_348207</name>
</gene>